<dbReference type="PANTHER" id="PTHR47691:SF3">
    <property type="entry name" value="HTH-TYPE TRANSCRIPTIONAL REGULATOR RV0890C-RELATED"/>
    <property type="match status" value="1"/>
</dbReference>
<dbReference type="OrthoDB" id="431454at2759"/>
<dbReference type="InterPro" id="IPR011990">
    <property type="entry name" value="TPR-like_helical_dom_sf"/>
</dbReference>
<dbReference type="SUPFAM" id="SSF52540">
    <property type="entry name" value="P-loop containing nucleoside triphosphate hydrolases"/>
    <property type="match status" value="1"/>
</dbReference>
<evidence type="ECO:0000259" key="2">
    <source>
        <dbReference type="Pfam" id="PF00931"/>
    </source>
</evidence>
<name>A0A8H6SS09_9AGAR</name>
<dbReference type="Gene3D" id="3.40.50.300">
    <property type="entry name" value="P-loop containing nucleotide triphosphate hydrolases"/>
    <property type="match status" value="1"/>
</dbReference>
<keyword evidence="4" id="KW-1185">Reference proteome</keyword>
<dbReference type="InterPro" id="IPR002182">
    <property type="entry name" value="NB-ARC"/>
</dbReference>
<dbReference type="InterPro" id="IPR059179">
    <property type="entry name" value="MLKL-like_MCAfunc"/>
</dbReference>
<accession>A0A8H6SS09</accession>
<dbReference type="Pfam" id="PF13424">
    <property type="entry name" value="TPR_12"/>
    <property type="match status" value="1"/>
</dbReference>
<dbReference type="SMART" id="SM00028">
    <property type="entry name" value="TPR"/>
    <property type="match status" value="8"/>
</dbReference>
<feature type="repeat" description="TPR" evidence="1">
    <location>
        <begin position="684"/>
        <end position="717"/>
    </location>
</feature>
<reference evidence="3" key="1">
    <citation type="submission" date="2020-05" db="EMBL/GenBank/DDBJ databases">
        <title>Mycena genomes resolve the evolution of fungal bioluminescence.</title>
        <authorList>
            <person name="Tsai I.J."/>
        </authorList>
    </citation>
    <scope>NUCLEOTIDE SEQUENCE</scope>
    <source>
        <strain evidence="3">171206Taipei</strain>
    </source>
</reference>
<sequence length="1031" mass="115334">MSRSARFAGNGCRSLTTSSLPSFSNYSAPITPAGPSKPSRTATAIPVLRLETASVLFAIAKDVGEALQHVPYVKALCGVMLQIIKIKEEITDSKWRCKELVEKVERRSEVILLGLKKISEAPGRDGLKDLEDDLVAYHRLLQDVHNILLYCASKKMSHRVDRWLNRGQLWEDMLRLERLLDDFRVNFSDNRLVHIEIQMNTMSNLLVGKTRGLQRHRPLIPPEPPFLYGRERERAAIIATLTGSASPRIAILGAGGIGKTTLAISCLYDKLVVERYESRYFVACDGVTSAELLLTELANVLRLPRDQLDENMHDIVLSAFRRTATVICFDNFETAWDNATTRRAVEEVLLEFMAIPTLALLVTMRGTQRPAPSAGWSAPLLPPLHSLHFEDAANVFRAIAGEVDEFAEEMIREVDCIPLAVTLLGHMVQEENETTATLARRWKNERTGLIDTGGEDRLSKLDASIQCSISSPRMCADPFAASVLALLSVLPDGFPDREGLADRLQNYLPPEVNLHRAVSTLKRVALVHNETLVETPRIRLLSPVRHFSKANLHIPPPFRTALVNFYIQLLEEGRDHADPRAHVIPPELLNIQSVFTEAFASGDNRLALIKASITYTEWLVFMGSGVDDIIKLAIRSSPTSELLPACYFWLGRLCVRRNDADGAHDAFRKAIQLHVEAHDTAGEANDLYELGSLYVHWGKLEAAEASFKQALQLHTAERNYLGEGYDLLELGKLFMRAGQLKDAEVCMTNALNLLRATQHVVGQARALRRLAGVFMRQERLEEAESALYEAVRLHRQTKSILGEAHDLRRLGNLHLWRHQLEEAEVSFNKAADLHRQAHDLLGEANDLASMSEVCMELGRLSEAESYLTYALRLHEQTQGVMGQANDLQSLGELYARKRQLPEAEKALSRAVQLHQQVGEKMGCAKDKHKLGCLYLRMGALGTAEEAFKDAICLYRQVSNQAGEIEGLHSLANLYAKVGNRKAEEEVLKSLSALKLVPMVRFAATGEEVVALRVPRDLDMMHRLEYWSGYSP</sequence>
<dbReference type="AlphaFoldDB" id="A0A8H6SS09"/>
<dbReference type="InterPro" id="IPR027417">
    <property type="entry name" value="P-loop_NTPase"/>
</dbReference>
<comment type="caution">
    <text evidence="3">The sequence shown here is derived from an EMBL/GenBank/DDBJ whole genome shotgun (WGS) entry which is preliminary data.</text>
</comment>
<feature type="repeat" description="TPR" evidence="1">
    <location>
        <begin position="884"/>
        <end position="917"/>
    </location>
</feature>
<dbReference type="SUPFAM" id="SSF48452">
    <property type="entry name" value="TPR-like"/>
    <property type="match status" value="2"/>
</dbReference>
<dbReference type="PANTHER" id="PTHR47691">
    <property type="entry name" value="REGULATOR-RELATED"/>
    <property type="match status" value="1"/>
</dbReference>
<feature type="domain" description="NB-ARC" evidence="2">
    <location>
        <begin position="236"/>
        <end position="327"/>
    </location>
</feature>
<dbReference type="EMBL" id="JACAZF010000005">
    <property type="protein sequence ID" value="KAF7303832.1"/>
    <property type="molecule type" value="Genomic_DNA"/>
</dbReference>
<dbReference type="GeneID" id="59345399"/>
<dbReference type="CDD" id="cd21037">
    <property type="entry name" value="MLKL_NTD"/>
    <property type="match status" value="1"/>
</dbReference>
<evidence type="ECO:0000313" key="3">
    <source>
        <dbReference type="EMBL" id="KAF7303832.1"/>
    </source>
</evidence>
<proteinExistence type="predicted"/>
<dbReference type="Proteomes" id="UP000636479">
    <property type="component" value="Unassembled WGS sequence"/>
</dbReference>
<protein>
    <submittedName>
        <fullName evidence="3">Tetratricopeptide repeat protein 28</fullName>
    </submittedName>
</protein>
<dbReference type="Pfam" id="PF00931">
    <property type="entry name" value="NB-ARC"/>
    <property type="match status" value="1"/>
</dbReference>
<gene>
    <name evidence="3" type="ORF">MIND_00613000</name>
</gene>
<organism evidence="3 4">
    <name type="scientific">Mycena indigotica</name>
    <dbReference type="NCBI Taxonomy" id="2126181"/>
    <lineage>
        <taxon>Eukaryota</taxon>
        <taxon>Fungi</taxon>
        <taxon>Dikarya</taxon>
        <taxon>Basidiomycota</taxon>
        <taxon>Agaricomycotina</taxon>
        <taxon>Agaricomycetes</taxon>
        <taxon>Agaricomycetidae</taxon>
        <taxon>Agaricales</taxon>
        <taxon>Marasmiineae</taxon>
        <taxon>Mycenaceae</taxon>
        <taxon>Mycena</taxon>
    </lineage>
</organism>
<dbReference type="InterPro" id="IPR019734">
    <property type="entry name" value="TPR_rpt"/>
</dbReference>
<evidence type="ECO:0000256" key="1">
    <source>
        <dbReference type="PROSITE-ProRule" id="PRU00339"/>
    </source>
</evidence>
<dbReference type="GO" id="GO:0043531">
    <property type="term" value="F:ADP binding"/>
    <property type="evidence" value="ECO:0007669"/>
    <property type="project" value="InterPro"/>
</dbReference>
<dbReference type="PROSITE" id="PS50005">
    <property type="entry name" value="TPR"/>
    <property type="match status" value="2"/>
</dbReference>
<dbReference type="Pfam" id="PF13181">
    <property type="entry name" value="TPR_8"/>
    <property type="match status" value="1"/>
</dbReference>
<dbReference type="RefSeq" id="XP_037220804.1">
    <property type="nucleotide sequence ID" value="XM_037362883.1"/>
</dbReference>
<keyword evidence="1" id="KW-0802">TPR repeat</keyword>
<dbReference type="Gene3D" id="1.25.40.10">
    <property type="entry name" value="Tetratricopeptide repeat domain"/>
    <property type="match status" value="2"/>
</dbReference>
<evidence type="ECO:0000313" key="4">
    <source>
        <dbReference type="Proteomes" id="UP000636479"/>
    </source>
</evidence>